<dbReference type="SFLD" id="SFLDS00003">
    <property type="entry name" value="Haloacid_Dehalogenase"/>
    <property type="match status" value="1"/>
</dbReference>
<proteinExistence type="inferred from homology"/>
<dbReference type="InterPro" id="IPR023214">
    <property type="entry name" value="HAD_sf"/>
</dbReference>
<evidence type="ECO:0000313" key="8">
    <source>
        <dbReference type="EMBL" id="QGT50768.1"/>
    </source>
</evidence>
<keyword evidence="6 7" id="KW-0460">Magnesium</keyword>
<dbReference type="GO" id="GO:0046872">
    <property type="term" value="F:metal ion binding"/>
    <property type="evidence" value="ECO:0007669"/>
    <property type="project" value="UniProtKB-KW"/>
</dbReference>
<dbReference type="FunFam" id="3.40.50.1000:FF:000029">
    <property type="entry name" value="3-deoxy-D-manno-octulosonate 8-phosphate phosphatase KdsC"/>
    <property type="match status" value="1"/>
</dbReference>
<keyword evidence="4 7" id="KW-0479">Metal-binding</keyword>
<dbReference type="GO" id="GO:0016788">
    <property type="term" value="F:hydrolase activity, acting on ester bonds"/>
    <property type="evidence" value="ECO:0007669"/>
    <property type="project" value="InterPro"/>
</dbReference>
<evidence type="ECO:0000256" key="4">
    <source>
        <dbReference type="ARBA" id="ARBA00022723"/>
    </source>
</evidence>
<dbReference type="PIRSF" id="PIRSF006118">
    <property type="entry name" value="KDO8-P_Ptase"/>
    <property type="match status" value="1"/>
</dbReference>
<feature type="binding site" evidence="7">
    <location>
        <position position="114"/>
    </location>
    <ligand>
        <name>Mg(2+)</name>
        <dbReference type="ChEBI" id="CHEBI:18420"/>
    </ligand>
</feature>
<organism evidence="8">
    <name type="scientific">uncultured Elusimicrobia bacterium</name>
    <dbReference type="NCBI Taxonomy" id="699876"/>
    <lineage>
        <taxon>Bacteria</taxon>
        <taxon>Pseudomonadati</taxon>
        <taxon>Elusimicrobiota</taxon>
        <taxon>Elusimicrobia</taxon>
        <taxon>environmental samples</taxon>
    </lineage>
</organism>
<dbReference type="InterPro" id="IPR050793">
    <property type="entry name" value="CMP-NeuNAc_synthase"/>
</dbReference>
<accession>A0A650ENJ2</accession>
<dbReference type="PANTHER" id="PTHR21485">
    <property type="entry name" value="HAD SUPERFAMILY MEMBERS CMAS AND KDSC"/>
    <property type="match status" value="1"/>
</dbReference>
<dbReference type="EMBL" id="MN577572">
    <property type="protein sequence ID" value="QGT50768.1"/>
    <property type="molecule type" value="Genomic_DNA"/>
</dbReference>
<dbReference type="SFLD" id="SFLDG01138">
    <property type="entry name" value="C1.6.2:_Deoxy-d-mannose-octulo"/>
    <property type="match status" value="1"/>
</dbReference>
<name>A0A650ENJ2_9BACT</name>
<dbReference type="SFLD" id="SFLDG01136">
    <property type="entry name" value="C1.6:_Phosphoserine_Phosphatas"/>
    <property type="match status" value="1"/>
</dbReference>
<sequence length="199" mass="22054">MEELIKRAKKIKAILTDVDGILTDGKVNFFVTPDGKIDEFKSFNTQDGIALMLCRGAGIICGIITGRRHPTTVERARNLGYKYIYQGFLTKTGPLKDILERENLTAEEVAYIGDDITDMPLLKRVGFAATVPNALDCVKECSHYVTQRAGGDGAYREIIDFILNAQGKLAPQIEQMDRSEWKAGPKPEMEIITSQEGIA</sequence>
<gene>
    <name evidence="8" type="ORF">Elusimicrob2101_0310</name>
</gene>
<dbReference type="GO" id="GO:0008781">
    <property type="term" value="F:N-acylneuraminate cytidylyltransferase activity"/>
    <property type="evidence" value="ECO:0007669"/>
    <property type="project" value="TreeGrafter"/>
</dbReference>
<dbReference type="AlphaFoldDB" id="A0A650ENJ2"/>
<reference evidence="8" key="1">
    <citation type="journal article" date="2020" name="J. ISSAAS">
        <title>Lactobacilli and other gastrointestinal microbiota of Peromyscus leucopus, reservoir host for agents of Lyme disease and other zoonoses in North America.</title>
        <authorList>
            <person name="Milovic A."/>
            <person name="Bassam K."/>
            <person name="Shao H."/>
            <person name="Chatzistamou I."/>
            <person name="Tufts D.M."/>
            <person name="Diuk-Wasser M."/>
            <person name="Barbour A.G."/>
        </authorList>
    </citation>
    <scope>NUCLEOTIDE SEQUENCE</scope>
    <source>
        <strain evidence="8">LL30</strain>
    </source>
</reference>
<evidence type="ECO:0000256" key="3">
    <source>
        <dbReference type="ARBA" id="ARBA00011881"/>
    </source>
</evidence>
<dbReference type="InterPro" id="IPR010023">
    <property type="entry name" value="KdsC_fam"/>
</dbReference>
<dbReference type="NCBIfam" id="TIGR01670">
    <property type="entry name" value="KdsC-phosphatas"/>
    <property type="match status" value="1"/>
</dbReference>
<comment type="cofactor">
    <cofactor evidence="1 7">
        <name>Mg(2+)</name>
        <dbReference type="ChEBI" id="CHEBI:18420"/>
    </cofactor>
</comment>
<dbReference type="Gene3D" id="3.40.50.1000">
    <property type="entry name" value="HAD superfamily/HAD-like"/>
    <property type="match status" value="1"/>
</dbReference>
<comment type="subunit">
    <text evidence="3">Homotetramer.</text>
</comment>
<evidence type="ECO:0000256" key="6">
    <source>
        <dbReference type="ARBA" id="ARBA00022842"/>
    </source>
</evidence>
<dbReference type="InterPro" id="IPR036412">
    <property type="entry name" value="HAD-like_sf"/>
</dbReference>
<evidence type="ECO:0000256" key="1">
    <source>
        <dbReference type="ARBA" id="ARBA00001946"/>
    </source>
</evidence>
<dbReference type="PANTHER" id="PTHR21485:SF3">
    <property type="entry name" value="N-ACYLNEURAMINATE CYTIDYLYLTRANSFERASE"/>
    <property type="match status" value="1"/>
</dbReference>
<evidence type="ECO:0000256" key="7">
    <source>
        <dbReference type="PIRSR" id="PIRSR006118-2"/>
    </source>
</evidence>
<evidence type="ECO:0000256" key="5">
    <source>
        <dbReference type="ARBA" id="ARBA00022801"/>
    </source>
</evidence>
<evidence type="ECO:0008006" key="9">
    <source>
        <dbReference type="Google" id="ProtNLM"/>
    </source>
</evidence>
<feature type="binding site" evidence="7">
    <location>
        <position position="17"/>
    </location>
    <ligand>
        <name>Mg(2+)</name>
        <dbReference type="ChEBI" id="CHEBI:18420"/>
    </ligand>
</feature>
<comment type="similarity">
    <text evidence="2">Belongs to the KdsC family.</text>
</comment>
<dbReference type="Pfam" id="PF08282">
    <property type="entry name" value="Hydrolase_3"/>
    <property type="match status" value="1"/>
</dbReference>
<protein>
    <recommendedName>
        <fullName evidence="9">3-deoxy-D-manno-octulosonate 8-phosphate phosphatase</fullName>
    </recommendedName>
</protein>
<feature type="binding site" evidence="7">
    <location>
        <position position="19"/>
    </location>
    <ligand>
        <name>substrate</name>
    </ligand>
</feature>
<evidence type="ECO:0000256" key="2">
    <source>
        <dbReference type="ARBA" id="ARBA00005893"/>
    </source>
</evidence>
<dbReference type="SUPFAM" id="SSF56784">
    <property type="entry name" value="HAD-like"/>
    <property type="match status" value="1"/>
</dbReference>
<keyword evidence="5" id="KW-0378">Hydrolase</keyword>